<organism evidence="1 2">
    <name type="scientific">Saccharothrix carnea</name>
    <dbReference type="NCBI Taxonomy" id="1280637"/>
    <lineage>
        <taxon>Bacteria</taxon>
        <taxon>Bacillati</taxon>
        <taxon>Actinomycetota</taxon>
        <taxon>Actinomycetes</taxon>
        <taxon>Pseudonocardiales</taxon>
        <taxon>Pseudonocardiaceae</taxon>
        <taxon>Saccharothrix</taxon>
    </lineage>
</organism>
<reference evidence="1 2" key="1">
    <citation type="submission" date="2018-03" db="EMBL/GenBank/DDBJ databases">
        <title>Genomic Encyclopedia of Type Strains, Phase III (KMG-III): the genomes of soil and plant-associated and newly described type strains.</title>
        <authorList>
            <person name="Whitman W."/>
        </authorList>
    </citation>
    <scope>NUCLEOTIDE SEQUENCE [LARGE SCALE GENOMIC DNA]</scope>
    <source>
        <strain evidence="1 2">CGMCC 4.7097</strain>
    </source>
</reference>
<name>A0A2P8I244_SACCR</name>
<dbReference type="Proteomes" id="UP000241118">
    <property type="component" value="Unassembled WGS sequence"/>
</dbReference>
<sequence>MEGLLVPVNVERLQVSLADAAAEVADRVLGAVGGAEDIGLADYVHTGADTTTVLGAVRLIGADVFAPHVLLGRPVHRDDAAVVARSFTVYPPTPQPTTRQQHVTAWRDWAVGRLLARTDETSPAGSDAAPTPETAAALLDGAKTWQEWSATAAQLSPLALPGVGGPIVAAVFAGMRPLARGVTRAVLRRDFVTAARLIRWMALSSSNGVRQPLDPVLLVERIRLYGGTGSRLALDLAISRVLLRMEPA</sequence>
<evidence type="ECO:0000313" key="1">
    <source>
        <dbReference type="EMBL" id="PSL52520.1"/>
    </source>
</evidence>
<protein>
    <submittedName>
        <fullName evidence="1">Uncharacterized protein</fullName>
    </submittedName>
</protein>
<keyword evidence="2" id="KW-1185">Reference proteome</keyword>
<proteinExistence type="predicted"/>
<gene>
    <name evidence="1" type="ORF">B0I31_113193</name>
</gene>
<comment type="caution">
    <text evidence="1">The sequence shown here is derived from an EMBL/GenBank/DDBJ whole genome shotgun (WGS) entry which is preliminary data.</text>
</comment>
<accession>A0A2P8I244</accession>
<dbReference type="AlphaFoldDB" id="A0A2P8I244"/>
<dbReference type="EMBL" id="PYAX01000013">
    <property type="protein sequence ID" value="PSL52520.1"/>
    <property type="molecule type" value="Genomic_DNA"/>
</dbReference>
<evidence type="ECO:0000313" key="2">
    <source>
        <dbReference type="Proteomes" id="UP000241118"/>
    </source>
</evidence>